<dbReference type="Pfam" id="PF11883">
    <property type="entry name" value="DUF3403"/>
    <property type="match status" value="1"/>
</dbReference>
<dbReference type="FunFam" id="1.10.510.10:FF:000060">
    <property type="entry name" value="G-type lectin S-receptor-like serine/threonine-protein kinase"/>
    <property type="match status" value="1"/>
</dbReference>
<gene>
    <name evidence="13" type="ORF">TEA_011197</name>
</gene>
<dbReference type="FunFam" id="3.30.200.20:FF:000951">
    <property type="entry name" value="Uncharacterized protein"/>
    <property type="match status" value="1"/>
</dbReference>
<evidence type="ECO:0000256" key="6">
    <source>
        <dbReference type="ARBA" id="ARBA00022777"/>
    </source>
</evidence>
<protein>
    <recommendedName>
        <fullName evidence="1">non-specific serine/threonine protein kinase</fullName>
        <ecNumber evidence="1">2.7.11.1</ecNumber>
    </recommendedName>
</protein>
<dbReference type="EC" id="2.7.11.1" evidence="1"/>
<feature type="domain" description="Protein kinase" evidence="12">
    <location>
        <begin position="166"/>
        <end position="455"/>
    </location>
</feature>
<keyword evidence="14" id="KW-1185">Reference proteome</keyword>
<dbReference type="GO" id="GO:0005524">
    <property type="term" value="F:ATP binding"/>
    <property type="evidence" value="ECO:0007669"/>
    <property type="project" value="UniProtKB-KW"/>
</dbReference>
<keyword evidence="7" id="KW-0067">ATP-binding</keyword>
<dbReference type="Gene3D" id="1.10.510.10">
    <property type="entry name" value="Transferase(Phosphotransferase) domain 1"/>
    <property type="match status" value="2"/>
</dbReference>
<comment type="caution">
    <text evidence="13">The sequence shown here is derived from an EMBL/GenBank/DDBJ whole genome shotgun (WGS) entry which is preliminary data.</text>
</comment>
<keyword evidence="6" id="KW-0418">Kinase</keyword>
<accession>A0A4V3WJI9</accession>
<organism evidence="13 14">
    <name type="scientific">Camellia sinensis var. sinensis</name>
    <name type="common">China tea</name>
    <dbReference type="NCBI Taxonomy" id="542762"/>
    <lineage>
        <taxon>Eukaryota</taxon>
        <taxon>Viridiplantae</taxon>
        <taxon>Streptophyta</taxon>
        <taxon>Embryophyta</taxon>
        <taxon>Tracheophyta</taxon>
        <taxon>Spermatophyta</taxon>
        <taxon>Magnoliopsida</taxon>
        <taxon>eudicotyledons</taxon>
        <taxon>Gunneridae</taxon>
        <taxon>Pentapetalae</taxon>
        <taxon>asterids</taxon>
        <taxon>Ericales</taxon>
        <taxon>Theaceae</taxon>
        <taxon>Camellia</taxon>
    </lineage>
</organism>
<keyword evidence="4" id="KW-0732">Signal</keyword>
<dbReference type="InterPro" id="IPR008271">
    <property type="entry name" value="Ser/Thr_kinase_AS"/>
</dbReference>
<evidence type="ECO:0000259" key="12">
    <source>
        <dbReference type="PROSITE" id="PS50011"/>
    </source>
</evidence>
<evidence type="ECO:0000313" key="13">
    <source>
        <dbReference type="EMBL" id="THF97126.1"/>
    </source>
</evidence>
<dbReference type="SUPFAM" id="SSF56112">
    <property type="entry name" value="Protein kinase-like (PK-like)"/>
    <property type="match status" value="2"/>
</dbReference>
<evidence type="ECO:0000256" key="10">
    <source>
        <dbReference type="ARBA" id="ARBA00047899"/>
    </source>
</evidence>
<keyword evidence="5" id="KW-0547">Nucleotide-binding</keyword>
<keyword evidence="9" id="KW-0325">Glycoprotein</keyword>
<dbReference type="PROSITE" id="PS00108">
    <property type="entry name" value="PROTEIN_KINASE_ST"/>
    <property type="match status" value="1"/>
</dbReference>
<evidence type="ECO:0000256" key="3">
    <source>
        <dbReference type="ARBA" id="ARBA00022679"/>
    </source>
</evidence>
<name>A0A4V3WJI9_CAMSN</name>
<dbReference type="PANTHER" id="PTHR27002:SF812">
    <property type="entry name" value="RECEPTOR-LIKE SERINE_THREONINE-PROTEIN KINASE"/>
    <property type="match status" value="1"/>
</dbReference>
<evidence type="ECO:0000256" key="7">
    <source>
        <dbReference type="ARBA" id="ARBA00022840"/>
    </source>
</evidence>
<dbReference type="InterPro" id="IPR011009">
    <property type="entry name" value="Kinase-like_dom_sf"/>
</dbReference>
<proteinExistence type="predicted"/>
<keyword evidence="2" id="KW-0723">Serine/threonine-protein kinase</keyword>
<dbReference type="AlphaFoldDB" id="A0A4V3WJI9"/>
<dbReference type="GO" id="GO:0004674">
    <property type="term" value="F:protein serine/threonine kinase activity"/>
    <property type="evidence" value="ECO:0007669"/>
    <property type="project" value="UniProtKB-KW"/>
</dbReference>
<reference evidence="13 14" key="1">
    <citation type="journal article" date="2018" name="Proc. Natl. Acad. Sci. U.S.A.">
        <title>Draft genome sequence of Camellia sinensis var. sinensis provides insights into the evolution of the tea genome and tea quality.</title>
        <authorList>
            <person name="Wei C."/>
            <person name="Yang H."/>
            <person name="Wang S."/>
            <person name="Zhao J."/>
            <person name="Liu C."/>
            <person name="Gao L."/>
            <person name="Xia E."/>
            <person name="Lu Y."/>
            <person name="Tai Y."/>
            <person name="She G."/>
            <person name="Sun J."/>
            <person name="Cao H."/>
            <person name="Tong W."/>
            <person name="Gao Q."/>
            <person name="Li Y."/>
            <person name="Deng W."/>
            <person name="Jiang X."/>
            <person name="Wang W."/>
            <person name="Chen Q."/>
            <person name="Zhang S."/>
            <person name="Li H."/>
            <person name="Wu J."/>
            <person name="Wang P."/>
            <person name="Li P."/>
            <person name="Shi C."/>
            <person name="Zheng F."/>
            <person name="Jian J."/>
            <person name="Huang B."/>
            <person name="Shan D."/>
            <person name="Shi M."/>
            <person name="Fang C."/>
            <person name="Yue Y."/>
            <person name="Li F."/>
            <person name="Li D."/>
            <person name="Wei S."/>
            <person name="Han B."/>
            <person name="Jiang C."/>
            <person name="Yin Y."/>
            <person name="Xia T."/>
            <person name="Zhang Z."/>
            <person name="Bennetzen J.L."/>
            <person name="Zhao S."/>
            <person name="Wan X."/>
        </authorList>
    </citation>
    <scope>NUCLEOTIDE SEQUENCE [LARGE SCALE GENOMIC DNA]</scope>
    <source>
        <strain evidence="14">cv. Shuchazao</strain>
        <tissue evidence="13">Leaf</tissue>
    </source>
</reference>
<keyword evidence="3" id="KW-0808">Transferase</keyword>
<dbReference type="PROSITE" id="PS50011">
    <property type="entry name" value="PROTEIN_KINASE_DOM"/>
    <property type="match status" value="2"/>
</dbReference>
<dbReference type="EMBL" id="SDRB02012635">
    <property type="protein sequence ID" value="THF97126.1"/>
    <property type="molecule type" value="Genomic_DNA"/>
</dbReference>
<dbReference type="InterPro" id="IPR001245">
    <property type="entry name" value="Ser-Thr/Tyr_kinase_cat_dom"/>
</dbReference>
<dbReference type="GO" id="GO:0005886">
    <property type="term" value="C:plasma membrane"/>
    <property type="evidence" value="ECO:0007669"/>
    <property type="project" value="TreeGrafter"/>
</dbReference>
<evidence type="ECO:0000256" key="9">
    <source>
        <dbReference type="ARBA" id="ARBA00023180"/>
    </source>
</evidence>
<dbReference type="Proteomes" id="UP000306102">
    <property type="component" value="Unassembled WGS sequence"/>
</dbReference>
<evidence type="ECO:0000313" key="14">
    <source>
        <dbReference type="Proteomes" id="UP000306102"/>
    </source>
</evidence>
<evidence type="ECO:0000256" key="11">
    <source>
        <dbReference type="ARBA" id="ARBA00048679"/>
    </source>
</evidence>
<dbReference type="FunFam" id="3.30.200.20:FF:000910">
    <property type="entry name" value="Cysteine-rich receptor-like protein kinase 11"/>
    <property type="match status" value="1"/>
</dbReference>
<dbReference type="InterPro" id="IPR021820">
    <property type="entry name" value="S-locus_recpt_kinase_C"/>
</dbReference>
<dbReference type="InterPro" id="IPR000719">
    <property type="entry name" value="Prot_kinase_dom"/>
</dbReference>
<dbReference type="Pfam" id="PF07714">
    <property type="entry name" value="PK_Tyr_Ser-Thr"/>
    <property type="match status" value="3"/>
</dbReference>
<keyword evidence="8" id="KW-1015">Disulfide bond</keyword>
<dbReference type="SMART" id="SM00220">
    <property type="entry name" value="S_TKc"/>
    <property type="match status" value="1"/>
</dbReference>
<dbReference type="PANTHER" id="PTHR27002">
    <property type="entry name" value="RECEPTOR-LIKE SERINE/THREONINE-PROTEIN KINASE SD1-8"/>
    <property type="match status" value="1"/>
</dbReference>
<evidence type="ECO:0000256" key="1">
    <source>
        <dbReference type="ARBA" id="ARBA00012513"/>
    </source>
</evidence>
<comment type="catalytic activity">
    <reaction evidence="11">
        <text>L-seryl-[protein] + ATP = O-phospho-L-seryl-[protein] + ADP + H(+)</text>
        <dbReference type="Rhea" id="RHEA:17989"/>
        <dbReference type="Rhea" id="RHEA-COMP:9863"/>
        <dbReference type="Rhea" id="RHEA-COMP:11604"/>
        <dbReference type="ChEBI" id="CHEBI:15378"/>
        <dbReference type="ChEBI" id="CHEBI:29999"/>
        <dbReference type="ChEBI" id="CHEBI:30616"/>
        <dbReference type="ChEBI" id="CHEBI:83421"/>
        <dbReference type="ChEBI" id="CHEBI:456216"/>
        <dbReference type="EC" id="2.7.11.1"/>
    </reaction>
</comment>
<evidence type="ECO:0000256" key="2">
    <source>
        <dbReference type="ARBA" id="ARBA00022527"/>
    </source>
</evidence>
<dbReference type="Gene3D" id="3.30.200.20">
    <property type="entry name" value="Phosphorylase Kinase, domain 1"/>
    <property type="match status" value="2"/>
</dbReference>
<evidence type="ECO:0000256" key="4">
    <source>
        <dbReference type="ARBA" id="ARBA00022729"/>
    </source>
</evidence>
<evidence type="ECO:0000256" key="5">
    <source>
        <dbReference type="ARBA" id="ARBA00022741"/>
    </source>
</evidence>
<feature type="domain" description="Protein kinase" evidence="12">
    <location>
        <begin position="526"/>
        <end position="684"/>
    </location>
</feature>
<sequence length="684" mass="77092">MGLAQAPFFTLMWVELRVRPWPFFHSEVGRAMGLALAPIPTPKLSPIDAPGFVYEVPSYYIMETSSHIWLQKTLAIERTKDKDLAFTTGNNDLMDHDGLTLDTTKQRHVTAYQSSQRSLEEGRHSKGDALHIRLREGNCPIQDLLVEAEPRKKFILLEKCPKDPILGCATKFGSNHVKISIGRCKKKGKLLKGQEIAVKRLSKRSGQGHEEFRNEIELIAKLQHRNLVRLLGCCIEHDENILIYEYMPNKSLDFFIFDPNKREMLDWGTRIHIIEGIAQGLLYLHQYSRLRIIHRDLKASNILLDDEMNPKISDFGMARIFGGNQSQANTNRIVGTYGYMAPEYAMEGIISIKSDVFSFGVLLLEIVSGKRNTGFYHSNSLNLLGHAWDLWNADRGLDLLDPVVNCPSSLMLLRYINVGLLCVQENPADRHTMSYVVSMLNNELALPPKPKQPAFSTSRTVVDANPLLSSEENCSLNGVTMSLIQASSNATDHETNAGYNLTRGKKNDADLPFFSFASVSAATDGFSSSNKLGQGGFGPVYKGKLLKGQEIAVKRLSKRSGQGLEEFKNEIVLIAKLQHRNLVRLLGCCMEQDEHILIYEYMINKSLDFFLFDPSKREMLDWMTRIHIIEGIAQGLLYLHQYSSGYMSPEYVVNGLFSVKSDVFSFGVLVLEIVSGKRNRFLSS</sequence>
<evidence type="ECO:0000256" key="8">
    <source>
        <dbReference type="ARBA" id="ARBA00023157"/>
    </source>
</evidence>
<comment type="catalytic activity">
    <reaction evidence="10">
        <text>L-threonyl-[protein] + ATP = O-phospho-L-threonyl-[protein] + ADP + H(+)</text>
        <dbReference type="Rhea" id="RHEA:46608"/>
        <dbReference type="Rhea" id="RHEA-COMP:11060"/>
        <dbReference type="Rhea" id="RHEA-COMP:11605"/>
        <dbReference type="ChEBI" id="CHEBI:15378"/>
        <dbReference type="ChEBI" id="CHEBI:30013"/>
        <dbReference type="ChEBI" id="CHEBI:30616"/>
        <dbReference type="ChEBI" id="CHEBI:61977"/>
        <dbReference type="ChEBI" id="CHEBI:456216"/>
        <dbReference type="EC" id="2.7.11.1"/>
    </reaction>
</comment>